<evidence type="ECO:0000256" key="11">
    <source>
        <dbReference type="ARBA" id="ARBA00023310"/>
    </source>
</evidence>
<evidence type="ECO:0000256" key="7">
    <source>
        <dbReference type="ARBA" id="ARBA00022781"/>
    </source>
</evidence>
<dbReference type="NCBIfam" id="NF004477">
    <property type="entry name" value="PRK05815.1-1"/>
    <property type="match status" value="1"/>
</dbReference>
<dbReference type="PANTHER" id="PTHR42823:SF3">
    <property type="entry name" value="ATP SYNTHASE SUBUNIT A, CHLOROPLASTIC"/>
    <property type="match status" value="1"/>
</dbReference>
<evidence type="ECO:0000256" key="6">
    <source>
        <dbReference type="ARBA" id="ARBA00022692"/>
    </source>
</evidence>
<keyword evidence="8 12" id="KW-1133">Transmembrane helix</keyword>
<keyword evidence="10 12" id="KW-0472">Membrane</keyword>
<dbReference type="FunFam" id="1.20.120.220:FF:000002">
    <property type="entry name" value="ATP synthase subunit a"/>
    <property type="match status" value="1"/>
</dbReference>
<keyword evidence="4 12" id="KW-1003">Cell membrane</keyword>
<keyword evidence="6 12" id="KW-0812">Transmembrane</keyword>
<dbReference type="InterPro" id="IPR045082">
    <property type="entry name" value="ATP_syn_F0_a_bact/chloroplast"/>
</dbReference>
<gene>
    <name evidence="12 14" type="primary">atpB</name>
    <name evidence="15" type="ORF">CC99x_012530</name>
    <name evidence="14" type="ORF">CC99x_01290</name>
</gene>
<keyword evidence="7 12" id="KW-0375">Hydrogen ion transport</keyword>
<evidence type="ECO:0000256" key="1">
    <source>
        <dbReference type="ARBA" id="ARBA00004141"/>
    </source>
</evidence>
<feature type="transmembrane region" description="Helical" evidence="12">
    <location>
        <begin position="90"/>
        <end position="107"/>
    </location>
</feature>
<comment type="similarity">
    <text evidence="2 12 13">Belongs to the ATPase A chain family.</text>
</comment>
<organism evidence="14">
    <name type="scientific">Candidatus Berkiella cookevillensis</name>
    <dbReference type="NCBI Taxonomy" id="437022"/>
    <lineage>
        <taxon>Bacteria</taxon>
        <taxon>Pseudomonadati</taxon>
        <taxon>Pseudomonadota</taxon>
        <taxon>Gammaproteobacteria</taxon>
        <taxon>Candidatus Berkiellales</taxon>
        <taxon>Candidatus Berkiellaceae</taxon>
        <taxon>Candidatus Berkiella</taxon>
    </lineage>
</organism>
<evidence type="ECO:0000313" key="14">
    <source>
        <dbReference type="EMBL" id="KRG18809.1"/>
    </source>
</evidence>
<dbReference type="PROSITE" id="PS00449">
    <property type="entry name" value="ATPASE_A"/>
    <property type="match status" value="1"/>
</dbReference>
<feature type="transmembrane region" description="Helical" evidence="12">
    <location>
        <begin position="135"/>
        <end position="154"/>
    </location>
</feature>
<sequence length="256" mass="29040">MSTTGEELTAGQYIVHHLTNLSVGEGFWAINLDTLIISWIMGISFLFLFRCAAVKATSGVPGKLQNFVEVLLDFVKQQVKDTYHGKSETVAPLALTIFVWVFLMNLMDLLPVDLLPYAASMVGIHYLKVVPTTDLNLTLALSLSIFLLTIYYNIKIKGFHLLQEMFCSPFGPWFFPFNLLLRLVDELAKPISLGLRLFGNLYAGELIFILIALLPWWTQWPLGWVWAVFHILIITLQAFIFMMLSIVYIAQAHEGH</sequence>
<dbReference type="NCBIfam" id="TIGR01131">
    <property type="entry name" value="ATP_synt_6_or_A"/>
    <property type="match status" value="1"/>
</dbReference>
<dbReference type="Proteomes" id="UP000051494">
    <property type="component" value="Unassembled WGS sequence"/>
</dbReference>
<dbReference type="STRING" id="437022.CC99x_01290"/>
<reference evidence="15" key="2">
    <citation type="journal article" date="2016" name="Genome Announc.">
        <title>Draft Genome Sequences of Two Novel Amoeba-Resistant Intranuclear Bacteria, 'Candidatus Berkiella cookevillensis' and 'Candidatus Berkiella aquae'.</title>
        <authorList>
            <person name="Mehari Y.T."/>
            <person name="Arivett B.A."/>
            <person name="Farone A.L."/>
            <person name="Gunderson J.H."/>
            <person name="Farone M.B."/>
        </authorList>
    </citation>
    <scope>NUCLEOTIDE SEQUENCE</scope>
    <source>
        <strain evidence="15">CC99</strain>
    </source>
</reference>
<dbReference type="InterPro" id="IPR023011">
    <property type="entry name" value="ATP_synth_F0_asu_AS"/>
</dbReference>
<reference evidence="15" key="3">
    <citation type="submission" date="2021-06" db="EMBL/GenBank/DDBJ databases">
        <title>Genomic Description and Analysis of Intracellular Bacteria, Candidatus Berkiella cookevillensis and Candidatus Berkiella aquae.</title>
        <authorList>
            <person name="Kidane D.T."/>
            <person name="Mehari Y.T."/>
            <person name="Rice F.C."/>
            <person name="Arivett B.A."/>
            <person name="Farone A.L."/>
            <person name="Berk S.G."/>
            <person name="Farone M.B."/>
        </authorList>
    </citation>
    <scope>NUCLEOTIDE SEQUENCE</scope>
    <source>
        <strain evidence="15">CC99</strain>
    </source>
</reference>
<dbReference type="Pfam" id="PF00119">
    <property type="entry name" value="ATP-synt_A"/>
    <property type="match status" value="1"/>
</dbReference>
<dbReference type="Gene3D" id="1.20.120.220">
    <property type="entry name" value="ATP synthase, F0 complex, subunit A"/>
    <property type="match status" value="1"/>
</dbReference>
<feature type="transmembrane region" description="Helical" evidence="12">
    <location>
        <begin position="27"/>
        <end position="49"/>
    </location>
</feature>
<protein>
    <recommendedName>
        <fullName evidence="12 13">ATP synthase subunit a</fullName>
    </recommendedName>
    <alternativeName>
        <fullName evidence="12">ATP synthase F0 sector subunit a</fullName>
    </alternativeName>
    <alternativeName>
        <fullName evidence="12">F-ATPase subunit 6</fullName>
    </alternativeName>
</protein>
<dbReference type="CDD" id="cd00310">
    <property type="entry name" value="ATP-synt_Fo_a_6"/>
    <property type="match status" value="1"/>
</dbReference>
<keyword evidence="11 12" id="KW-0066">ATP synthesis</keyword>
<dbReference type="GO" id="GO:0045259">
    <property type="term" value="C:proton-transporting ATP synthase complex"/>
    <property type="evidence" value="ECO:0007669"/>
    <property type="project" value="UniProtKB-KW"/>
</dbReference>
<accession>A0A0Q9YGV4</accession>
<evidence type="ECO:0000313" key="16">
    <source>
        <dbReference type="Proteomes" id="UP000051494"/>
    </source>
</evidence>
<dbReference type="PATRIC" id="fig|1590042.3.peg.1308"/>
<dbReference type="PRINTS" id="PR00123">
    <property type="entry name" value="ATPASEA"/>
</dbReference>
<dbReference type="GO" id="GO:0005886">
    <property type="term" value="C:plasma membrane"/>
    <property type="evidence" value="ECO:0007669"/>
    <property type="project" value="UniProtKB-SubCell"/>
</dbReference>
<evidence type="ECO:0000256" key="12">
    <source>
        <dbReference type="HAMAP-Rule" id="MF_01393"/>
    </source>
</evidence>
<evidence type="ECO:0000256" key="2">
    <source>
        <dbReference type="ARBA" id="ARBA00006810"/>
    </source>
</evidence>
<dbReference type="PANTHER" id="PTHR42823">
    <property type="entry name" value="ATP SYNTHASE SUBUNIT A, CHLOROPLASTIC"/>
    <property type="match status" value="1"/>
</dbReference>
<reference evidence="14" key="1">
    <citation type="submission" date="2015-09" db="EMBL/GenBank/DDBJ databases">
        <title>Draft Genome Sequences of Two Novel Amoeba-resistant Intranuclear Bacteria, Candidatus Berkiella cookevillensis and Candidatus Berkiella aquae.</title>
        <authorList>
            <person name="Mehari Y.T."/>
            <person name="Arivett B.A."/>
            <person name="Farone A.L."/>
            <person name="Gunderson J.H."/>
            <person name="Farone M.B."/>
        </authorList>
    </citation>
    <scope>NUCLEOTIDE SEQUENCE [LARGE SCALE GENOMIC DNA]</scope>
    <source>
        <strain evidence="14">CC99</strain>
    </source>
</reference>
<comment type="function">
    <text evidence="12 13">Key component of the proton channel; it plays a direct role in the translocation of protons across the membrane.</text>
</comment>
<dbReference type="InterPro" id="IPR035908">
    <property type="entry name" value="F0_ATP_A_sf"/>
</dbReference>
<dbReference type="AlphaFoldDB" id="A0A0Q9YGV4"/>
<comment type="subcellular location">
    <subcellularLocation>
        <location evidence="12 13">Cell membrane</location>
        <topology evidence="12 13">Multi-pass membrane protein</topology>
    </subcellularLocation>
    <subcellularLocation>
        <location evidence="1">Membrane</location>
        <topology evidence="1">Multi-pass membrane protein</topology>
    </subcellularLocation>
</comment>
<evidence type="ECO:0000256" key="8">
    <source>
        <dbReference type="ARBA" id="ARBA00022989"/>
    </source>
</evidence>
<evidence type="ECO:0000256" key="4">
    <source>
        <dbReference type="ARBA" id="ARBA00022475"/>
    </source>
</evidence>
<dbReference type="EMBL" id="LKHV02000001">
    <property type="protein sequence ID" value="MCS5709724.1"/>
    <property type="molecule type" value="Genomic_DNA"/>
</dbReference>
<evidence type="ECO:0000256" key="3">
    <source>
        <dbReference type="ARBA" id="ARBA00022448"/>
    </source>
</evidence>
<keyword evidence="3 12" id="KW-0813">Transport</keyword>
<evidence type="ECO:0000256" key="10">
    <source>
        <dbReference type="ARBA" id="ARBA00023136"/>
    </source>
</evidence>
<dbReference type="InterPro" id="IPR000568">
    <property type="entry name" value="ATP_synth_F0_asu"/>
</dbReference>
<keyword evidence="16" id="KW-1185">Reference proteome</keyword>
<evidence type="ECO:0000313" key="15">
    <source>
        <dbReference type="EMBL" id="MCS5709724.1"/>
    </source>
</evidence>
<evidence type="ECO:0000256" key="5">
    <source>
        <dbReference type="ARBA" id="ARBA00022547"/>
    </source>
</evidence>
<name>A0A0Q9YGV4_9GAMM</name>
<comment type="caution">
    <text evidence="14">The sequence shown here is derived from an EMBL/GenBank/DDBJ whole genome shotgun (WGS) entry which is preliminary data.</text>
</comment>
<keyword evidence="9 12" id="KW-0406">Ion transport</keyword>
<dbReference type="HAMAP" id="MF_01393">
    <property type="entry name" value="ATP_synth_a_bact"/>
    <property type="match status" value="1"/>
</dbReference>
<evidence type="ECO:0000256" key="9">
    <source>
        <dbReference type="ARBA" id="ARBA00023065"/>
    </source>
</evidence>
<dbReference type="GO" id="GO:0046933">
    <property type="term" value="F:proton-transporting ATP synthase activity, rotational mechanism"/>
    <property type="evidence" value="ECO:0007669"/>
    <property type="project" value="UniProtKB-UniRule"/>
</dbReference>
<evidence type="ECO:0000256" key="13">
    <source>
        <dbReference type="RuleBase" id="RU000483"/>
    </source>
</evidence>
<dbReference type="SUPFAM" id="SSF81336">
    <property type="entry name" value="F1F0 ATP synthase subunit A"/>
    <property type="match status" value="1"/>
</dbReference>
<dbReference type="EMBL" id="LKHV01000005">
    <property type="protein sequence ID" value="KRG18809.1"/>
    <property type="molecule type" value="Genomic_DNA"/>
</dbReference>
<feature type="transmembrane region" description="Helical" evidence="12">
    <location>
        <begin position="197"/>
        <end position="218"/>
    </location>
</feature>
<dbReference type="OrthoDB" id="9789241at2"/>
<proteinExistence type="inferred from homology"/>
<dbReference type="RefSeq" id="WP_057624395.1">
    <property type="nucleotide sequence ID" value="NZ_LKHV02000001.1"/>
</dbReference>
<feature type="transmembrane region" description="Helical" evidence="12">
    <location>
        <begin position="224"/>
        <end position="250"/>
    </location>
</feature>
<dbReference type="GO" id="GO:0042777">
    <property type="term" value="P:proton motive force-driven plasma membrane ATP synthesis"/>
    <property type="evidence" value="ECO:0007669"/>
    <property type="project" value="TreeGrafter"/>
</dbReference>
<keyword evidence="5 12" id="KW-0138">CF(0)</keyword>